<protein>
    <submittedName>
        <fullName evidence="1">Uncharacterized protein</fullName>
    </submittedName>
</protein>
<dbReference type="KEGG" id="taa:NMY3_00689"/>
<evidence type="ECO:0000313" key="1">
    <source>
        <dbReference type="EMBL" id="ALI34898.1"/>
    </source>
</evidence>
<name>A0A654LU10_9ARCH</name>
<dbReference type="GeneID" id="60420832"/>
<proteinExistence type="predicted"/>
<evidence type="ECO:0000313" key="2">
    <source>
        <dbReference type="Proteomes" id="UP000058925"/>
    </source>
</evidence>
<dbReference type="OrthoDB" id="375758at2157"/>
<dbReference type="RefSeq" id="WP_196817471.1">
    <property type="nucleotide sequence ID" value="NZ_CP012850.1"/>
</dbReference>
<dbReference type="AlphaFoldDB" id="A0A654LU10"/>
<reference evidence="2" key="1">
    <citation type="submission" date="2015-10" db="EMBL/GenBank/DDBJ databases">
        <title>Niche specialization of a soil ammonia-oxidizing archaeon, Candidatus Nitrosocosmicus oleophilus.</title>
        <authorList>
            <person name="Jung M.-Y."/>
            <person name="Rhee S.-K."/>
        </authorList>
    </citation>
    <scope>NUCLEOTIDE SEQUENCE [LARGE SCALE GENOMIC DNA]</scope>
    <source>
        <strain evidence="2">MY3</strain>
    </source>
</reference>
<dbReference type="EMBL" id="CP012850">
    <property type="protein sequence ID" value="ALI34898.1"/>
    <property type="molecule type" value="Genomic_DNA"/>
</dbReference>
<dbReference type="Proteomes" id="UP000058925">
    <property type="component" value="Chromosome"/>
</dbReference>
<gene>
    <name evidence="1" type="ORF">NMY3_00689</name>
</gene>
<organism evidence="1 2">
    <name type="scientific">Candidatus Nitrosocosmicus oleophilus</name>
    <dbReference type="NCBI Taxonomy" id="1353260"/>
    <lineage>
        <taxon>Archaea</taxon>
        <taxon>Nitrososphaerota</taxon>
        <taxon>Nitrososphaeria</taxon>
        <taxon>Nitrososphaerales</taxon>
        <taxon>Nitrososphaeraceae</taxon>
        <taxon>Candidatus Nitrosocosmicus</taxon>
    </lineage>
</organism>
<keyword evidence="2" id="KW-1185">Reference proteome</keyword>
<sequence length="78" mass="9426">MKCRICNHPIVVSRLKRQRLDNKKDIFYDIVFDICDYCNGPIIAVRRYDRQDPTAFYDENPNEISEDKMEFYTKNNKT</sequence>
<accession>A0A654LU10</accession>